<name>A0AAV3XNB3_9CYAN</name>
<organism evidence="1 2">
    <name type="scientific">Microseira wollei NIES-4236</name>
    <dbReference type="NCBI Taxonomy" id="2530354"/>
    <lineage>
        <taxon>Bacteria</taxon>
        <taxon>Bacillati</taxon>
        <taxon>Cyanobacteriota</taxon>
        <taxon>Cyanophyceae</taxon>
        <taxon>Oscillatoriophycideae</taxon>
        <taxon>Aerosakkonematales</taxon>
        <taxon>Aerosakkonemataceae</taxon>
        <taxon>Microseira</taxon>
    </lineage>
</organism>
<accession>A0AAV3XNB3</accession>
<evidence type="ECO:0000313" key="1">
    <source>
        <dbReference type="EMBL" id="GET44198.1"/>
    </source>
</evidence>
<keyword evidence="2" id="KW-1185">Reference proteome</keyword>
<sequence length="68" mass="7738">MCDRLACRRRIDLVNSLNSITFGENPMEIGLGLLALVVGTLMLLDEKPPKKEEPKEELLYKIEVKKPK</sequence>
<comment type="caution">
    <text evidence="1">The sequence shown here is derived from an EMBL/GenBank/DDBJ whole genome shotgun (WGS) entry which is preliminary data.</text>
</comment>
<proteinExistence type="predicted"/>
<reference evidence="1" key="1">
    <citation type="submission" date="2019-10" db="EMBL/GenBank/DDBJ databases">
        <title>Draft genome sequece of Microseira wollei NIES-4236.</title>
        <authorList>
            <person name="Yamaguchi H."/>
            <person name="Suzuki S."/>
            <person name="Kawachi M."/>
        </authorList>
    </citation>
    <scope>NUCLEOTIDE SEQUENCE</scope>
    <source>
        <strain evidence="1">NIES-4236</strain>
    </source>
</reference>
<gene>
    <name evidence="1" type="ORF">MiSe_90240</name>
</gene>
<dbReference type="Proteomes" id="UP001050975">
    <property type="component" value="Unassembled WGS sequence"/>
</dbReference>
<protein>
    <submittedName>
        <fullName evidence="1">Uncharacterized protein</fullName>
    </submittedName>
</protein>
<dbReference type="EMBL" id="BLAY01000305">
    <property type="protein sequence ID" value="GET44198.1"/>
    <property type="molecule type" value="Genomic_DNA"/>
</dbReference>
<dbReference type="AlphaFoldDB" id="A0AAV3XNB3"/>
<evidence type="ECO:0000313" key="2">
    <source>
        <dbReference type="Proteomes" id="UP001050975"/>
    </source>
</evidence>